<feature type="compositionally biased region" description="Basic and acidic residues" evidence="5">
    <location>
        <begin position="1201"/>
        <end position="1218"/>
    </location>
</feature>
<dbReference type="InterPro" id="IPR050663">
    <property type="entry name" value="Ankyrin-SOCS_Box"/>
</dbReference>
<organism evidence="8 9">
    <name type="scientific">Fusarium oligoseptatum</name>
    <dbReference type="NCBI Taxonomy" id="2604345"/>
    <lineage>
        <taxon>Eukaryota</taxon>
        <taxon>Fungi</taxon>
        <taxon>Dikarya</taxon>
        <taxon>Ascomycota</taxon>
        <taxon>Pezizomycotina</taxon>
        <taxon>Sordariomycetes</taxon>
        <taxon>Hypocreomycetidae</taxon>
        <taxon>Hypocreales</taxon>
        <taxon>Nectriaceae</taxon>
        <taxon>Fusarium</taxon>
        <taxon>Fusarium solani species complex</taxon>
    </lineage>
</organism>
<dbReference type="Proteomes" id="UP000287144">
    <property type="component" value="Unassembled WGS sequence"/>
</dbReference>
<feature type="compositionally biased region" description="Basic and acidic residues" evidence="5">
    <location>
        <begin position="1185"/>
        <end position="1194"/>
    </location>
</feature>
<dbReference type="GO" id="GO:0045944">
    <property type="term" value="P:positive regulation of transcription by RNA polymerase II"/>
    <property type="evidence" value="ECO:0007669"/>
    <property type="project" value="TreeGrafter"/>
</dbReference>
<dbReference type="SUPFAM" id="SSF52540">
    <property type="entry name" value="P-loop containing nucleoside triphosphate hydrolases"/>
    <property type="match status" value="1"/>
</dbReference>
<keyword evidence="2 3" id="KW-0040">ANK repeat</keyword>
<evidence type="ECO:0000313" key="9">
    <source>
        <dbReference type="Proteomes" id="UP000287144"/>
    </source>
</evidence>
<dbReference type="Pfam" id="PF12796">
    <property type="entry name" value="Ank_2"/>
    <property type="match status" value="7"/>
</dbReference>
<dbReference type="STRING" id="1325735.A0A428T2V4"/>
<evidence type="ECO:0000259" key="7">
    <source>
        <dbReference type="Pfam" id="PF24883"/>
    </source>
</evidence>
<dbReference type="InterPro" id="IPR010730">
    <property type="entry name" value="HET"/>
</dbReference>
<keyword evidence="9" id="KW-1185">Reference proteome</keyword>
<feature type="region of interest" description="Disordered" evidence="5">
    <location>
        <begin position="2115"/>
        <end position="2143"/>
    </location>
</feature>
<feature type="repeat" description="ANK" evidence="3">
    <location>
        <begin position="755"/>
        <end position="787"/>
    </location>
</feature>
<dbReference type="PROSITE" id="PS50297">
    <property type="entry name" value="ANK_REP_REGION"/>
    <property type="match status" value="6"/>
</dbReference>
<evidence type="ECO:0000256" key="3">
    <source>
        <dbReference type="PROSITE-ProRule" id="PRU00023"/>
    </source>
</evidence>
<dbReference type="InterPro" id="IPR036770">
    <property type="entry name" value="Ankyrin_rpt-contain_sf"/>
</dbReference>
<dbReference type="PROSITE" id="PS50088">
    <property type="entry name" value="ANK_REPEAT"/>
    <property type="match status" value="8"/>
</dbReference>
<name>A0A428T2V4_9HYPO</name>
<feature type="repeat" description="ANK" evidence="3">
    <location>
        <begin position="573"/>
        <end position="605"/>
    </location>
</feature>
<dbReference type="InterPro" id="IPR002110">
    <property type="entry name" value="Ankyrin_rpt"/>
</dbReference>
<sequence>MKEFYSSPPLLWEDDKDQIHKELLEWLIPVPYDSHQAEFARRRHPGTLQWFLDSDTYQKWIHAASDSDPEGQTQDLWTLFCSGPAGAGKTVLTSAVIQDLCCRFPWGSHSNVGIAYVYCFYNRQEQQSTTNLLLALFEQLLPNRPRRRFPTRLPHHIQDRFGPTGRSVSLDQIMKSLAGVVSTYDRVFFVVDALDECTAEDRDGLLKGIFKLQNLSKVHLFATADSSSDVEHMFACKPSLSIRAKQEDVRSYLDQSMDELPAFGKENRDLKEEIKDTIIKAAPGSFLAAVLQFKSLAAMSSTEDVRTALVGVERNAASPHYDALYEAAMLRIESQALDQVVIAKKTLSYMLLAKCPWTFAELCHALMVKVGEPELDWDTMPSFQGIIDSCSGILVTVGSPERDEHEDVDHLHENHDNEEHAMRRLDRIETHLIHRTAHDYLERTLLMQASCDVMFKAWRWPMDWDYVGGYPEGMTELHIAAFFGISNLIRMFRPRAAPTVNEVDGWGLTALSWAAKQGHEGAIGAILEFTGIDVDIRDSRGRTPISLAARQGHVAIVKMLLDHGANPNFRDFQEATPLWHAAKRGHAATVALLIKHGVDVNVASTDYVERHTPLSLAAVNGQVEVISLLLAQQDIQPRHRITSLASYDSPCTPLGLAVHGEHPGAVEVLLSNPEIAVAARENTDGEMLLHMAVEHGDEEIVRLLVSHGMNVNDQSGWGRNTPLHLAVNRLYGSHDCIIRLLLSQANLKPDLVNQYGDTPAAMAVSLGRLEVLRMLLAKGVDMEVRNNYGLTLLGLAANEGYLPMVELLLAMDGVDADSRNDEGRTPLTVATNLVRDITSNYRSECVHDHFGVVKYLLNSGQADINSRDDLGRTPLMHSARGDDYDLSSFRMILDYEGVDIDATDNEGQTALSMAVFEDKEDKAILLLEKGADPNLGRPYEGETLLCYAASEGMVKFVREYISKGWADVQERNADGHNALCNAAKSSQLEILELLLDAGRVGINVRCGHGQTLLHHATNAVRWKEVSSFLFEKGNPDLDAQDVSVVNINCRDLKGRTPLSIAAQRGQLDIVERLISFKGVIPGARDGTGRTPLSWAIQPKAMDSSSVVQRLLSTEGVDLNAEDERGWTPLSWAVQDSKASHLVGLLLTEGAGKIDINHEDRKGRTPLALALKKGYEVIVGQLRAAGAREERRNEYQDSLNNEEDHNHYGIDMTRNEVEGRGQAQQDSDGDSKSSMSGEDLRKDDFRGKSNWQRQRERTQRRRWLNPNWFDDAPADGDGDSDNGSWSGSNDGVHREEVWRSIAPQIELGIQNEAISGDECKEEELCPQCKALDLDQVFSRGPPRGFRIEADLAAVRPRERDEDCELCAYSGTTMWLSRQKEATQKYFMSDWVDTVILGLEDKAYHDVDDPRDRMARSLRIRSAPVSSDVMSYDFISRVGSNDHQQLRSLTVHRLQSEEVDFGRARGWIDCCKGHHGRRCNPSTRRPITSFRLIDCTTRDIVDGQSAMDEFVALSYVWGPSARKPATMDHVRVEHAERVVEDAIRVTQALGYRYLWVDRHCITNEDGKIRRRQLLEMNAVYANAQVTIVAAAGEDSAYGLPGVSRARQQPYARVQGHSLVAVPREPADYIQNSVWWTRGWTFQEGVLSRRRLIFTEHEVSYECRGMVARECVELPERIHRIAATRYPIHEDARVFSRRGHGRGPSIWTQISEYTERHLTHDYDILNAMLGIFEVAAERKTPVYHLCGVPIIRRSFNNTDGQTLLEAFVTGLCWKVDSGTRREGFPSWSWTGWKGRAHGAKQAAISFMSGFAIEVSMIPRHDPSEALSWAEFEAMGPKEKAALPQDYMLEMTGAAFDLNIRSKHVFPPALVLLAVAKVGYTITNLGPLTTTYTAPAECATATENIQFIQADLPWVPAAWGYPSCVPGDYGKCIPSGDAYDKLAKEHYYTWQQEFFPYYSPGLVCPKGWTTAGEYAKSKGTPTKGMLTAQPDWNITEPAFLPLTSVWTSVLEDSETLVYCCPSGYTGDNFLNCHSIMGPITDFGYTTGCIHSWDGKKYTDATATFEGVESPYISKIKITAKPGTAYWTETVITVEETNIHVATKVPAVALVYQSSDLEKATLPGGSEKETSSSGESEKNAAAAPLSSTNISPTDAAIQTLCKECKKLGEELLDGLKVLTGRNGQGTWKSFRLALSCVWHAGRIVDLETRIEKLKNELSLRLLDSLRDHVQEGYKEQARRSVTQDKKMKEKLDDHLEAIAELQEQLVGHIERRLAEAFQGLPDNSHGTSKEGTPKSIHQRFLQGLRFEEIGERRGRIPVAMQKTFEWIYQEPDPTSKYAWTSFVDWLENGEETYWITGKPGSGKSTLMKFLENDERTKRHLEKWSGDHRLITAGFYFWNSGTELQMSIPGLLRSLIYLVLHEHPDLILLLCPERWEELSRFSDAEPRPWTTAELHRVFQRLSGEQFSHLRFFFLIDGLDEFIGDHEELIDLIRDLIDCEHIKAERFLTDIIDRSDGVFLWVYLVTKSLLHGISSGDRVSDLQRRLDELPANLEKLFEKILDNIEPRYWEHAIQLFRIHGTHPSISALRMSFADEESEHICTDGTPEPLTLGNLARRHGQIKQRVDSRTMGLLEIRNAETYTTEDYK</sequence>
<reference evidence="8 9" key="1">
    <citation type="submission" date="2017-06" db="EMBL/GenBank/DDBJ databases">
        <title>Comparative genomic analysis of Ambrosia Fusariam Clade fungi.</title>
        <authorList>
            <person name="Stajich J.E."/>
            <person name="Carrillo J."/>
            <person name="Kijimoto T."/>
            <person name="Eskalen A."/>
            <person name="O'Donnell K."/>
            <person name="Kasson M."/>
        </authorList>
    </citation>
    <scope>NUCLEOTIDE SEQUENCE [LARGE SCALE GENOMIC DNA]</scope>
    <source>
        <strain evidence="8 9">NRRL62579</strain>
    </source>
</reference>
<dbReference type="Gene3D" id="1.25.40.20">
    <property type="entry name" value="Ankyrin repeat-containing domain"/>
    <property type="match status" value="5"/>
</dbReference>
<keyword evidence="1" id="KW-0677">Repeat</keyword>
<feature type="domain" description="Nephrocystin 3-like N-terminal" evidence="7">
    <location>
        <begin position="46"/>
        <end position="223"/>
    </location>
</feature>
<dbReference type="Pfam" id="PF00023">
    <property type="entry name" value="Ank"/>
    <property type="match status" value="1"/>
</dbReference>
<dbReference type="InterPro" id="IPR056884">
    <property type="entry name" value="NPHP3-like_N"/>
</dbReference>
<keyword evidence="4" id="KW-0175">Coiled coil</keyword>
<dbReference type="Pfam" id="PF24883">
    <property type="entry name" value="NPHP3_N"/>
    <property type="match status" value="2"/>
</dbReference>
<dbReference type="Gene3D" id="3.40.50.300">
    <property type="entry name" value="P-loop containing nucleotide triphosphate hydrolases"/>
    <property type="match status" value="2"/>
</dbReference>
<evidence type="ECO:0000256" key="5">
    <source>
        <dbReference type="SAM" id="MobiDB-lite"/>
    </source>
</evidence>
<dbReference type="PANTHER" id="PTHR24193:SF121">
    <property type="entry name" value="ADA2A-CONTAINING COMPLEX COMPONENT 3, ISOFORM D"/>
    <property type="match status" value="1"/>
</dbReference>
<feature type="repeat" description="ANK" evidence="3">
    <location>
        <begin position="1161"/>
        <end position="1193"/>
    </location>
</feature>
<dbReference type="GO" id="GO:0000976">
    <property type="term" value="F:transcription cis-regulatory region binding"/>
    <property type="evidence" value="ECO:0007669"/>
    <property type="project" value="TreeGrafter"/>
</dbReference>
<dbReference type="SMART" id="SM00248">
    <property type="entry name" value="ANK"/>
    <property type="match status" value="19"/>
</dbReference>
<dbReference type="SUPFAM" id="SSF48403">
    <property type="entry name" value="Ankyrin repeat"/>
    <property type="match status" value="2"/>
</dbReference>
<evidence type="ECO:0000259" key="6">
    <source>
        <dbReference type="Pfam" id="PF06985"/>
    </source>
</evidence>
<feature type="domain" description="Heterokaryon incompatibility" evidence="6">
    <location>
        <begin position="1508"/>
        <end position="1641"/>
    </location>
</feature>
<feature type="repeat" description="ANK" evidence="3">
    <location>
        <begin position="540"/>
        <end position="572"/>
    </location>
</feature>
<feature type="compositionally biased region" description="Low complexity" evidence="5">
    <location>
        <begin position="1280"/>
        <end position="1289"/>
    </location>
</feature>
<feature type="coiled-coil region" evidence="4">
    <location>
        <begin position="2239"/>
        <end position="2266"/>
    </location>
</feature>
<feature type="repeat" description="ANK" evidence="3">
    <location>
        <begin position="1053"/>
        <end position="1075"/>
    </location>
</feature>
<evidence type="ECO:0000256" key="1">
    <source>
        <dbReference type="ARBA" id="ARBA00022737"/>
    </source>
</evidence>
<feature type="compositionally biased region" description="Low complexity" evidence="5">
    <location>
        <begin position="1220"/>
        <end position="1236"/>
    </location>
</feature>
<proteinExistence type="predicted"/>
<comment type="caution">
    <text evidence="8">The sequence shown here is derived from an EMBL/GenBank/DDBJ whole genome shotgun (WGS) entry which is preliminary data.</text>
</comment>
<dbReference type="Pfam" id="PF06985">
    <property type="entry name" value="HET"/>
    <property type="match status" value="1"/>
</dbReference>
<gene>
    <name evidence="8" type="ORF">CEP52_011524</name>
</gene>
<evidence type="ECO:0000313" key="8">
    <source>
        <dbReference type="EMBL" id="RSL96373.1"/>
    </source>
</evidence>
<feature type="repeat" description="ANK" evidence="3">
    <location>
        <begin position="684"/>
        <end position="716"/>
    </location>
</feature>
<feature type="repeat" description="ANK" evidence="3">
    <location>
        <begin position="906"/>
        <end position="938"/>
    </location>
</feature>
<feature type="repeat" description="ANK" evidence="3">
    <location>
        <begin position="1087"/>
        <end position="1123"/>
    </location>
</feature>
<feature type="domain" description="Nephrocystin 3-like N-terminal" evidence="7">
    <location>
        <begin position="2336"/>
        <end position="2499"/>
    </location>
</feature>
<dbReference type="PANTHER" id="PTHR24193">
    <property type="entry name" value="ANKYRIN REPEAT PROTEIN"/>
    <property type="match status" value="1"/>
</dbReference>
<evidence type="ECO:0000256" key="2">
    <source>
        <dbReference type="ARBA" id="ARBA00023043"/>
    </source>
</evidence>
<dbReference type="GO" id="GO:0005634">
    <property type="term" value="C:nucleus"/>
    <property type="evidence" value="ECO:0007669"/>
    <property type="project" value="TreeGrafter"/>
</dbReference>
<evidence type="ECO:0000256" key="4">
    <source>
        <dbReference type="SAM" id="Coils"/>
    </source>
</evidence>
<dbReference type="EMBL" id="NKCK01000139">
    <property type="protein sequence ID" value="RSL96373.1"/>
    <property type="molecule type" value="Genomic_DNA"/>
</dbReference>
<feature type="region of interest" description="Disordered" evidence="5">
    <location>
        <begin position="1185"/>
        <end position="1291"/>
    </location>
</feature>
<accession>A0A428T2V4</accession>
<feature type="compositionally biased region" description="Basic and acidic residues" evidence="5">
    <location>
        <begin position="1237"/>
        <end position="1256"/>
    </location>
</feature>
<dbReference type="InterPro" id="IPR027417">
    <property type="entry name" value="P-loop_NTPase"/>
</dbReference>
<feature type="compositionally biased region" description="Basic and acidic residues" evidence="5">
    <location>
        <begin position="2121"/>
        <end position="2133"/>
    </location>
</feature>
<protein>
    <submittedName>
        <fullName evidence="8">Uncharacterized protein</fullName>
    </submittedName>
</protein>